<reference evidence="2" key="1">
    <citation type="submission" date="2020-09" db="EMBL/GenBank/DDBJ databases">
        <title>A novel bacterium of genus Paenibacillus, isolated from South China Sea.</title>
        <authorList>
            <person name="Huang H."/>
            <person name="Mo K."/>
            <person name="Hu Y."/>
        </authorList>
    </citation>
    <scope>NUCLEOTIDE SEQUENCE</scope>
    <source>
        <strain evidence="2">IB182496</strain>
    </source>
</reference>
<name>A0A927BV32_9BACL</name>
<keyword evidence="3" id="KW-1185">Reference proteome</keyword>
<keyword evidence="1" id="KW-0472">Membrane</keyword>
<feature type="transmembrane region" description="Helical" evidence="1">
    <location>
        <begin position="143"/>
        <end position="162"/>
    </location>
</feature>
<dbReference type="AlphaFoldDB" id="A0A927BV32"/>
<dbReference type="Proteomes" id="UP000621560">
    <property type="component" value="Unassembled WGS sequence"/>
</dbReference>
<feature type="transmembrane region" description="Helical" evidence="1">
    <location>
        <begin position="114"/>
        <end position="137"/>
    </location>
</feature>
<dbReference type="RefSeq" id="WP_190919796.1">
    <property type="nucleotide sequence ID" value="NZ_JACXIZ010000028.1"/>
</dbReference>
<evidence type="ECO:0000313" key="3">
    <source>
        <dbReference type="Proteomes" id="UP000621560"/>
    </source>
</evidence>
<comment type="caution">
    <text evidence="2">The sequence shown here is derived from an EMBL/GenBank/DDBJ whole genome shotgun (WGS) entry which is preliminary data.</text>
</comment>
<evidence type="ECO:0008006" key="4">
    <source>
        <dbReference type="Google" id="ProtNLM"/>
    </source>
</evidence>
<feature type="transmembrane region" description="Helical" evidence="1">
    <location>
        <begin position="63"/>
        <end position="82"/>
    </location>
</feature>
<evidence type="ECO:0000313" key="2">
    <source>
        <dbReference type="EMBL" id="MBD2846877.1"/>
    </source>
</evidence>
<feature type="transmembrane region" description="Helical" evidence="1">
    <location>
        <begin position="88"/>
        <end position="107"/>
    </location>
</feature>
<keyword evidence="1" id="KW-0812">Transmembrane</keyword>
<sequence>MLARAVIGPLLLLVGVYLYLNRGETLSPGEMIGYFWPSLFVIPLSLFFHWLYFSVLERRGSGLLIPGGVLFTVGVFCQIAMLLDNWAYIWPGFILAPALGLFEFFWFGGRNKYLLIPINILTVLSLMFFVLFSLGALFNRFVLGKPLLAILFILAGALLMVAGRRRRA</sequence>
<proteinExistence type="predicted"/>
<keyword evidence="1" id="KW-1133">Transmembrane helix</keyword>
<feature type="transmembrane region" description="Helical" evidence="1">
    <location>
        <begin position="34"/>
        <end position="56"/>
    </location>
</feature>
<accession>A0A927BV32</accession>
<evidence type="ECO:0000256" key="1">
    <source>
        <dbReference type="SAM" id="Phobius"/>
    </source>
</evidence>
<gene>
    <name evidence="2" type="ORF">IDH44_16900</name>
</gene>
<protein>
    <recommendedName>
        <fullName evidence="4">DUF5668 domain-containing protein</fullName>
    </recommendedName>
</protein>
<organism evidence="2 3">
    <name type="scientific">Paenibacillus sabuli</name>
    <dbReference type="NCBI Taxonomy" id="2772509"/>
    <lineage>
        <taxon>Bacteria</taxon>
        <taxon>Bacillati</taxon>
        <taxon>Bacillota</taxon>
        <taxon>Bacilli</taxon>
        <taxon>Bacillales</taxon>
        <taxon>Paenibacillaceae</taxon>
        <taxon>Paenibacillus</taxon>
    </lineage>
</organism>
<dbReference type="EMBL" id="JACXIZ010000028">
    <property type="protein sequence ID" value="MBD2846877.1"/>
    <property type="molecule type" value="Genomic_DNA"/>
</dbReference>